<feature type="transmembrane region" description="Helical" evidence="5">
    <location>
        <begin position="307"/>
        <end position="329"/>
    </location>
</feature>
<name>A0A6L9Y2X7_9MICO</name>
<evidence type="ECO:0000313" key="8">
    <source>
        <dbReference type="Proteomes" id="UP000474967"/>
    </source>
</evidence>
<dbReference type="InterPro" id="IPR011701">
    <property type="entry name" value="MFS"/>
</dbReference>
<evidence type="ECO:0000256" key="3">
    <source>
        <dbReference type="ARBA" id="ARBA00022989"/>
    </source>
</evidence>
<feature type="transmembrane region" description="Helical" evidence="5">
    <location>
        <begin position="409"/>
        <end position="429"/>
    </location>
</feature>
<feature type="transmembrane region" description="Helical" evidence="5">
    <location>
        <begin position="279"/>
        <end position="301"/>
    </location>
</feature>
<dbReference type="Pfam" id="PF07690">
    <property type="entry name" value="MFS_1"/>
    <property type="match status" value="1"/>
</dbReference>
<proteinExistence type="predicted"/>
<dbReference type="PANTHER" id="PTHR23501:SF154">
    <property type="entry name" value="MULTIDRUG-EFFLUX TRANSPORTER RV1634-RELATED"/>
    <property type="match status" value="1"/>
</dbReference>
<feature type="transmembrane region" description="Helical" evidence="5">
    <location>
        <begin position="341"/>
        <end position="364"/>
    </location>
</feature>
<feature type="transmembrane region" description="Helical" evidence="5">
    <location>
        <begin position="180"/>
        <end position="201"/>
    </location>
</feature>
<dbReference type="AlphaFoldDB" id="A0A6L9Y2X7"/>
<feature type="transmembrane region" description="Helical" evidence="5">
    <location>
        <begin position="245"/>
        <end position="267"/>
    </location>
</feature>
<feature type="transmembrane region" description="Helical" evidence="5">
    <location>
        <begin position="222"/>
        <end position="239"/>
    </location>
</feature>
<keyword evidence="8" id="KW-1185">Reference proteome</keyword>
<dbReference type="GO" id="GO:0005886">
    <property type="term" value="C:plasma membrane"/>
    <property type="evidence" value="ECO:0007669"/>
    <property type="project" value="UniProtKB-SubCell"/>
</dbReference>
<evidence type="ECO:0000256" key="2">
    <source>
        <dbReference type="ARBA" id="ARBA00022692"/>
    </source>
</evidence>
<comment type="subcellular location">
    <subcellularLocation>
        <location evidence="1">Cell membrane</location>
        <topology evidence="1">Multi-pass membrane protein</topology>
    </subcellularLocation>
</comment>
<dbReference type="InterPro" id="IPR036259">
    <property type="entry name" value="MFS_trans_sf"/>
</dbReference>
<reference evidence="7 8" key="1">
    <citation type="journal article" date="2014" name="J. Microbiol.">
        <title>Diaminobutyricibacter tongyongensis gen. nov., sp. nov. and Homoserinibacter gongjuensis gen. nov., sp. nov. belong to the family Microbacteriaceae.</title>
        <authorList>
            <person name="Kim S.J."/>
            <person name="Ahn J.H."/>
            <person name="Weon H.Y."/>
            <person name="Hamada M."/>
            <person name="Suzuki K."/>
            <person name="Kwon S.W."/>
        </authorList>
    </citation>
    <scope>NUCLEOTIDE SEQUENCE [LARGE SCALE GENOMIC DNA]</scope>
    <source>
        <strain evidence="7 8">NBRC 108724</strain>
    </source>
</reference>
<feature type="transmembrane region" description="Helical" evidence="5">
    <location>
        <begin position="370"/>
        <end position="389"/>
    </location>
</feature>
<feature type="domain" description="Major facilitator superfamily (MFS) profile" evidence="6">
    <location>
        <begin position="29"/>
        <end position="464"/>
    </location>
</feature>
<evidence type="ECO:0000256" key="4">
    <source>
        <dbReference type="ARBA" id="ARBA00023136"/>
    </source>
</evidence>
<feature type="transmembrane region" description="Helical" evidence="5">
    <location>
        <begin position="119"/>
        <end position="140"/>
    </location>
</feature>
<dbReference type="InterPro" id="IPR020846">
    <property type="entry name" value="MFS_dom"/>
</dbReference>
<protein>
    <submittedName>
        <fullName evidence="7">MFS transporter</fullName>
    </submittedName>
</protein>
<feature type="transmembrane region" description="Helical" evidence="5">
    <location>
        <begin position="152"/>
        <end position="174"/>
    </location>
</feature>
<accession>A0A6L9Y2X7</accession>
<organism evidence="7 8">
    <name type="scientific">Leifsonia tongyongensis</name>
    <dbReference type="NCBI Taxonomy" id="1268043"/>
    <lineage>
        <taxon>Bacteria</taxon>
        <taxon>Bacillati</taxon>
        <taxon>Actinomycetota</taxon>
        <taxon>Actinomycetes</taxon>
        <taxon>Micrococcales</taxon>
        <taxon>Microbacteriaceae</taxon>
        <taxon>Leifsonia</taxon>
    </lineage>
</organism>
<dbReference type="Proteomes" id="UP000474967">
    <property type="component" value="Unassembled WGS sequence"/>
</dbReference>
<keyword evidence="3 5" id="KW-1133">Transmembrane helix</keyword>
<dbReference type="PANTHER" id="PTHR23501">
    <property type="entry name" value="MAJOR FACILITATOR SUPERFAMILY"/>
    <property type="match status" value="1"/>
</dbReference>
<dbReference type="PROSITE" id="PS50850">
    <property type="entry name" value="MFS"/>
    <property type="match status" value="1"/>
</dbReference>
<sequence>MSDSPADLPPLVLGEAPRGGVLSPHYRWISIGMCALIMLSAFEALAVTTIMPTISRELDGASLYAFAFAGPLAVSVVGMVLAGAWSDRGNPRNALFASVALFVVGLLIAGLAPTMGVFVAGRLVHGLGGGALTVALYVIVARVYPPVLHPRILAGFAAAWVIPSLIGPLIAGIVAESVGWRWVFLGVIALVLLAMIMVVPVMRSMHSPAPGADRPPWDARRIGWAVLVAVAVLAINLSAEARGPVQWIIPVVAVVVAGFALRPLLPVHTLRAERGLPSVILLRGLVAATFFGTEVYIPYLLTSQFGLSPAIAGLALTAAGLTWATASWVQGRFPGISHLATIRIGVGLMTIAIAVSLATAVLALDPVVQIVGWAFAGAGMGLMFPRLTVMTLEYSTIADQGFNSSALSIADSIGSAVALAATAIAFAALEPAGGAWPFAGAFAVTGAICLVALVLGGRVVQGRGRGAPRSH</sequence>
<dbReference type="GO" id="GO:0022857">
    <property type="term" value="F:transmembrane transporter activity"/>
    <property type="evidence" value="ECO:0007669"/>
    <property type="project" value="InterPro"/>
</dbReference>
<dbReference type="RefSeq" id="WP_163291410.1">
    <property type="nucleotide sequence ID" value="NZ_JAAGWY010000005.1"/>
</dbReference>
<keyword evidence="2 5" id="KW-0812">Transmembrane</keyword>
<dbReference type="SUPFAM" id="SSF103473">
    <property type="entry name" value="MFS general substrate transporter"/>
    <property type="match status" value="1"/>
</dbReference>
<gene>
    <name evidence="7" type="ORF">G3T36_18930</name>
</gene>
<feature type="transmembrane region" description="Helical" evidence="5">
    <location>
        <begin position="94"/>
        <end position="113"/>
    </location>
</feature>
<evidence type="ECO:0000256" key="5">
    <source>
        <dbReference type="SAM" id="Phobius"/>
    </source>
</evidence>
<feature type="transmembrane region" description="Helical" evidence="5">
    <location>
        <begin position="63"/>
        <end position="82"/>
    </location>
</feature>
<dbReference type="PRINTS" id="PR01036">
    <property type="entry name" value="TCRTETB"/>
</dbReference>
<evidence type="ECO:0000259" key="6">
    <source>
        <dbReference type="PROSITE" id="PS50850"/>
    </source>
</evidence>
<comment type="caution">
    <text evidence="7">The sequence shown here is derived from an EMBL/GenBank/DDBJ whole genome shotgun (WGS) entry which is preliminary data.</text>
</comment>
<dbReference type="Gene3D" id="1.20.1250.20">
    <property type="entry name" value="MFS general substrate transporter like domains"/>
    <property type="match status" value="1"/>
</dbReference>
<feature type="transmembrane region" description="Helical" evidence="5">
    <location>
        <begin position="435"/>
        <end position="455"/>
    </location>
</feature>
<feature type="transmembrane region" description="Helical" evidence="5">
    <location>
        <begin position="28"/>
        <end position="51"/>
    </location>
</feature>
<evidence type="ECO:0000313" key="7">
    <source>
        <dbReference type="EMBL" id="NEN07936.1"/>
    </source>
</evidence>
<evidence type="ECO:0000256" key="1">
    <source>
        <dbReference type="ARBA" id="ARBA00004651"/>
    </source>
</evidence>
<keyword evidence="4 5" id="KW-0472">Membrane</keyword>
<dbReference type="EMBL" id="JAAGWY010000005">
    <property type="protein sequence ID" value="NEN07936.1"/>
    <property type="molecule type" value="Genomic_DNA"/>
</dbReference>